<dbReference type="InterPro" id="IPR043504">
    <property type="entry name" value="Peptidase_S1_PA_chymotrypsin"/>
</dbReference>
<keyword evidence="7" id="KW-1133">Transmembrane helix</keyword>
<evidence type="ECO:0000313" key="10">
    <source>
        <dbReference type="Proteomes" id="UP000694620"/>
    </source>
</evidence>
<dbReference type="Ensembl" id="ENSECRT00000001416.1">
    <property type="protein sequence ID" value="ENSECRP00000001393.1"/>
    <property type="gene ID" value="ENSECRG00000000969.1"/>
</dbReference>
<keyword evidence="2 6" id="KW-0378">Hydrolase</keyword>
<dbReference type="InterPro" id="IPR001314">
    <property type="entry name" value="Peptidase_S1A"/>
</dbReference>
<name>A0A8C4RFJ3_ERPCA</name>
<keyword evidence="4" id="KW-1015">Disulfide bond</keyword>
<dbReference type="PRINTS" id="PR00722">
    <property type="entry name" value="CHYMOTRYPSIN"/>
</dbReference>
<dbReference type="Pfam" id="PF00089">
    <property type="entry name" value="Trypsin"/>
    <property type="match status" value="1"/>
</dbReference>
<sequence>MEGKIVGGETAVDGWWPWQIAFGRIKHERQRFFTNCGGTILTRNWFISAAHCLSYVRDQMSNRTQLVTVVERHIIDYNFTINPVINDIILMKVTPLIKYNDYTIPACLPEHNINVNINISQKQSVLFIPMKQCTQRGWLPLKLNETTQFCAGFEEGGHDACQGDSGGPHVCRNTYNGRWYLRGIVSFGAGCAVPRKPGVYTRVTGFLPWILEIINMTAPTFEELPGMLTEIPAPATQGPAIVTQAPGVGAGIVTQKPTVQSVTHGVIALLETSRPKGSLEHSVNKVEFSFGDEKEAASQTVDFREAAPLIVLTAIHCLSALLCFSHLLCIFMAP</sequence>
<keyword evidence="10" id="KW-1185">Reference proteome</keyword>
<evidence type="ECO:0000313" key="9">
    <source>
        <dbReference type="Ensembl" id="ENSECRP00000001393.1"/>
    </source>
</evidence>
<accession>A0A8C4RFJ3</accession>
<keyword evidence="7" id="KW-0812">Transmembrane</keyword>
<reference evidence="9" key="3">
    <citation type="submission" date="2025-09" db="UniProtKB">
        <authorList>
            <consortium name="Ensembl"/>
        </authorList>
    </citation>
    <scope>IDENTIFICATION</scope>
</reference>
<evidence type="ECO:0000256" key="3">
    <source>
        <dbReference type="ARBA" id="ARBA00022825"/>
    </source>
</evidence>
<dbReference type="PROSITE" id="PS00134">
    <property type="entry name" value="TRYPSIN_HIS"/>
    <property type="match status" value="1"/>
</dbReference>
<dbReference type="Gene3D" id="2.40.10.10">
    <property type="entry name" value="Trypsin-like serine proteases"/>
    <property type="match status" value="3"/>
</dbReference>
<dbReference type="CDD" id="cd00190">
    <property type="entry name" value="Tryp_SPc"/>
    <property type="match status" value="1"/>
</dbReference>
<feature type="transmembrane region" description="Helical" evidence="7">
    <location>
        <begin position="309"/>
        <end position="333"/>
    </location>
</feature>
<keyword evidence="7" id="KW-0472">Membrane</keyword>
<evidence type="ECO:0000256" key="6">
    <source>
        <dbReference type="RuleBase" id="RU363034"/>
    </source>
</evidence>
<keyword evidence="1 6" id="KW-0645">Protease</keyword>
<protein>
    <recommendedName>
        <fullName evidence="8">Peptidase S1 domain-containing protein</fullName>
    </recommendedName>
</protein>
<dbReference type="Proteomes" id="UP000694620">
    <property type="component" value="Chromosome 5"/>
</dbReference>
<dbReference type="PANTHER" id="PTHR24252:SF16">
    <property type="entry name" value="TRANSMEMBRANE SERINE PROTEASE 15"/>
    <property type="match status" value="1"/>
</dbReference>
<comment type="similarity">
    <text evidence="5">Belongs to the peptidase S1 family. CLIP subfamily.</text>
</comment>
<dbReference type="AlphaFoldDB" id="A0A8C4RFJ3"/>
<evidence type="ECO:0000256" key="1">
    <source>
        <dbReference type="ARBA" id="ARBA00022670"/>
    </source>
</evidence>
<dbReference type="FunFam" id="2.40.10.10:FF:000002">
    <property type="entry name" value="Transmembrane protease serine"/>
    <property type="match status" value="1"/>
</dbReference>
<evidence type="ECO:0000256" key="4">
    <source>
        <dbReference type="ARBA" id="ARBA00023157"/>
    </source>
</evidence>
<evidence type="ECO:0000256" key="5">
    <source>
        <dbReference type="ARBA" id="ARBA00024195"/>
    </source>
</evidence>
<dbReference type="GeneTree" id="ENSGT00940000162823"/>
<dbReference type="GO" id="GO:0004252">
    <property type="term" value="F:serine-type endopeptidase activity"/>
    <property type="evidence" value="ECO:0007669"/>
    <property type="project" value="InterPro"/>
</dbReference>
<dbReference type="GO" id="GO:0006508">
    <property type="term" value="P:proteolysis"/>
    <property type="evidence" value="ECO:0007669"/>
    <property type="project" value="UniProtKB-KW"/>
</dbReference>
<reference evidence="9" key="1">
    <citation type="submission" date="2021-06" db="EMBL/GenBank/DDBJ databases">
        <authorList>
            <consortium name="Wellcome Sanger Institute Data Sharing"/>
        </authorList>
    </citation>
    <scope>NUCLEOTIDE SEQUENCE [LARGE SCALE GENOMIC DNA]</scope>
</reference>
<dbReference type="SMART" id="SM00020">
    <property type="entry name" value="Tryp_SPc"/>
    <property type="match status" value="1"/>
</dbReference>
<keyword evidence="3 6" id="KW-0720">Serine protease</keyword>
<dbReference type="InterPro" id="IPR009003">
    <property type="entry name" value="Peptidase_S1_PA"/>
</dbReference>
<dbReference type="InterPro" id="IPR033116">
    <property type="entry name" value="TRYPSIN_SER"/>
</dbReference>
<organism evidence="9 10">
    <name type="scientific">Erpetoichthys calabaricus</name>
    <name type="common">Rope fish</name>
    <name type="synonym">Calamoichthys calabaricus</name>
    <dbReference type="NCBI Taxonomy" id="27687"/>
    <lineage>
        <taxon>Eukaryota</taxon>
        <taxon>Metazoa</taxon>
        <taxon>Chordata</taxon>
        <taxon>Craniata</taxon>
        <taxon>Vertebrata</taxon>
        <taxon>Euteleostomi</taxon>
        <taxon>Actinopterygii</taxon>
        <taxon>Polypteriformes</taxon>
        <taxon>Polypteridae</taxon>
        <taxon>Erpetoichthys</taxon>
    </lineage>
</organism>
<proteinExistence type="inferred from homology"/>
<feature type="domain" description="Peptidase S1" evidence="8">
    <location>
        <begin position="5"/>
        <end position="215"/>
    </location>
</feature>
<dbReference type="PROSITE" id="PS00135">
    <property type="entry name" value="TRYPSIN_SER"/>
    <property type="match status" value="1"/>
</dbReference>
<dbReference type="InterPro" id="IPR001254">
    <property type="entry name" value="Trypsin_dom"/>
</dbReference>
<dbReference type="InterPro" id="IPR018114">
    <property type="entry name" value="TRYPSIN_HIS"/>
</dbReference>
<dbReference type="SUPFAM" id="SSF50494">
    <property type="entry name" value="Trypsin-like serine proteases"/>
    <property type="match status" value="1"/>
</dbReference>
<evidence type="ECO:0000256" key="2">
    <source>
        <dbReference type="ARBA" id="ARBA00022801"/>
    </source>
</evidence>
<dbReference type="PROSITE" id="PS50240">
    <property type="entry name" value="TRYPSIN_DOM"/>
    <property type="match status" value="1"/>
</dbReference>
<dbReference type="PANTHER" id="PTHR24252">
    <property type="entry name" value="ACROSIN-RELATED"/>
    <property type="match status" value="1"/>
</dbReference>
<reference evidence="9" key="2">
    <citation type="submission" date="2025-08" db="UniProtKB">
        <authorList>
            <consortium name="Ensembl"/>
        </authorList>
    </citation>
    <scope>IDENTIFICATION</scope>
</reference>
<evidence type="ECO:0000259" key="8">
    <source>
        <dbReference type="PROSITE" id="PS50240"/>
    </source>
</evidence>
<evidence type="ECO:0000256" key="7">
    <source>
        <dbReference type="SAM" id="Phobius"/>
    </source>
</evidence>